<feature type="region of interest" description="Disordered" evidence="1">
    <location>
        <begin position="124"/>
        <end position="144"/>
    </location>
</feature>
<feature type="region of interest" description="Disordered" evidence="1">
    <location>
        <begin position="21"/>
        <end position="40"/>
    </location>
</feature>
<dbReference type="RefSeq" id="WP_098470016.1">
    <property type="nucleotide sequence ID" value="NZ_PDJD01000001.1"/>
</dbReference>
<keyword evidence="2" id="KW-0732">Signal</keyword>
<evidence type="ECO:0000256" key="1">
    <source>
        <dbReference type="SAM" id="MobiDB-lite"/>
    </source>
</evidence>
<dbReference type="Proteomes" id="UP000224915">
    <property type="component" value="Unassembled WGS sequence"/>
</dbReference>
<dbReference type="PROSITE" id="PS51257">
    <property type="entry name" value="PROKAR_LIPOPROTEIN"/>
    <property type="match status" value="1"/>
</dbReference>
<dbReference type="OrthoDB" id="573055at2"/>
<reference evidence="3 4" key="1">
    <citation type="submission" date="2017-10" db="EMBL/GenBank/DDBJ databases">
        <title>Sequencing the genomes of 1000 actinobacteria strains.</title>
        <authorList>
            <person name="Klenk H.-P."/>
        </authorList>
    </citation>
    <scope>NUCLEOTIDE SEQUENCE [LARGE SCALE GENOMIC DNA]</scope>
    <source>
        <strain evidence="3 4">DSM 21801</strain>
    </source>
</reference>
<feature type="chain" id="PRO_5039463467" evidence="2">
    <location>
        <begin position="26"/>
        <end position="144"/>
    </location>
</feature>
<protein>
    <submittedName>
        <fullName evidence="3">Uncharacterized protein</fullName>
    </submittedName>
</protein>
<comment type="caution">
    <text evidence="3">The sequence shown here is derived from an EMBL/GenBank/DDBJ whole genome shotgun (WGS) entry which is preliminary data.</text>
</comment>
<evidence type="ECO:0000313" key="4">
    <source>
        <dbReference type="Proteomes" id="UP000224915"/>
    </source>
</evidence>
<dbReference type="AlphaFoldDB" id="A0A2A9D398"/>
<dbReference type="EMBL" id="PDJD01000001">
    <property type="protein sequence ID" value="PFG21134.1"/>
    <property type="molecule type" value="Genomic_DNA"/>
</dbReference>
<keyword evidence="4" id="KW-1185">Reference proteome</keyword>
<gene>
    <name evidence="3" type="ORF">ATL40_2755</name>
</gene>
<evidence type="ECO:0000313" key="3">
    <source>
        <dbReference type="EMBL" id="PFG21134.1"/>
    </source>
</evidence>
<organism evidence="3 4">
    <name type="scientific">Serinibacter salmoneus</name>
    <dbReference type="NCBI Taxonomy" id="556530"/>
    <lineage>
        <taxon>Bacteria</taxon>
        <taxon>Bacillati</taxon>
        <taxon>Actinomycetota</taxon>
        <taxon>Actinomycetes</taxon>
        <taxon>Micrococcales</taxon>
        <taxon>Beutenbergiaceae</taxon>
        <taxon>Serinibacter</taxon>
    </lineage>
</organism>
<feature type="compositionally biased region" description="Polar residues" evidence="1">
    <location>
        <begin position="21"/>
        <end position="36"/>
    </location>
</feature>
<sequence>MRAHLAGIAAATALVVAGCTGSTPAQTTSSAGGSETAQRHPDILEVDLTRTAPETFSVAVTVSSPYDSPSRYADGWRVLDEDGVVLGEHTLTHDHAGEQPFTRTQSGLTIPDDVAEVTVEGRDQEYGYGGGTVTVPVPHEATSP</sequence>
<accession>A0A2A9D398</accession>
<name>A0A2A9D398_9MICO</name>
<evidence type="ECO:0000256" key="2">
    <source>
        <dbReference type="SAM" id="SignalP"/>
    </source>
</evidence>
<feature type="signal peptide" evidence="2">
    <location>
        <begin position="1"/>
        <end position="25"/>
    </location>
</feature>
<proteinExistence type="predicted"/>